<feature type="compositionally biased region" description="Polar residues" evidence="1">
    <location>
        <begin position="303"/>
        <end position="312"/>
    </location>
</feature>
<dbReference type="InParanoid" id="A0A218Z5H9"/>
<comment type="caution">
    <text evidence="4">The sequence shown here is derived from an EMBL/GenBank/DDBJ whole genome shotgun (WGS) entry which is preliminary data.</text>
</comment>
<feature type="region of interest" description="Disordered" evidence="1">
    <location>
        <begin position="240"/>
        <end position="360"/>
    </location>
</feature>
<evidence type="ECO:0000313" key="5">
    <source>
        <dbReference type="Proteomes" id="UP000242519"/>
    </source>
</evidence>
<protein>
    <submittedName>
        <fullName evidence="4">Uncharacterized protein</fullName>
    </submittedName>
</protein>
<gene>
    <name evidence="4" type="ORF">B2J93_2980</name>
</gene>
<feature type="signal peptide" evidence="3">
    <location>
        <begin position="1"/>
        <end position="19"/>
    </location>
</feature>
<feature type="compositionally biased region" description="Polar residues" evidence="1">
    <location>
        <begin position="168"/>
        <end position="192"/>
    </location>
</feature>
<dbReference type="Proteomes" id="UP000242519">
    <property type="component" value="Unassembled WGS sequence"/>
</dbReference>
<name>A0A218Z5H9_9HELO</name>
<keyword evidence="2" id="KW-1133">Transmembrane helix</keyword>
<keyword evidence="2" id="KW-0472">Membrane</keyword>
<dbReference type="OrthoDB" id="5589325at2759"/>
<feature type="chain" id="PRO_5012329694" evidence="3">
    <location>
        <begin position="20"/>
        <end position="371"/>
    </location>
</feature>
<dbReference type="STRING" id="503106.A0A218Z5H9"/>
<keyword evidence="2" id="KW-0812">Transmembrane</keyword>
<dbReference type="AlphaFoldDB" id="A0A218Z5H9"/>
<dbReference type="EMBL" id="MZNU01000177">
    <property type="protein sequence ID" value="OWP03248.1"/>
    <property type="molecule type" value="Genomic_DNA"/>
</dbReference>
<organism evidence="4 5">
    <name type="scientific">Diplocarpon coronariae</name>
    <dbReference type="NCBI Taxonomy" id="2795749"/>
    <lineage>
        <taxon>Eukaryota</taxon>
        <taxon>Fungi</taxon>
        <taxon>Dikarya</taxon>
        <taxon>Ascomycota</taxon>
        <taxon>Pezizomycotina</taxon>
        <taxon>Leotiomycetes</taxon>
        <taxon>Helotiales</taxon>
        <taxon>Drepanopezizaceae</taxon>
        <taxon>Diplocarpon</taxon>
    </lineage>
</organism>
<sequence length="371" mass="38493">MWPAPLCWIIWTWAVPAIAAVTSTNTMSDFQRLRVGYPFDITWSGATGDVTISLLLSSGVPVAMIASEDRRTLDTARQQADLDVAALTSSPYSWTPPALSTTDSYVLQLVDSTQASSTSVGFDVTGDGVVVEAQAAHTSPVSSTATSSMSPATASPTSRSSSGAPPTMTTSVSSSRTATPLPSSTSGRSLTPTPVPPSQKSGALSAGAKAGISVGAVVGTLLIILLAALAFRTRRRAAARQAEGEGDDDARHASDRGQPATHPSGPEWEKGMFEPSSAGSKNSLLKKHDGRGSSRLDTLAASEGTTPTTDVVSASCDRTAAPLGAGGRTSQLSIHRDGRTSRIGRFEFEESPEPRGFSGGIRIVEMEDLKI</sequence>
<reference evidence="4 5" key="1">
    <citation type="submission" date="2017-04" db="EMBL/GenBank/DDBJ databases">
        <title>Draft genome sequence of Marssonina coronaria NL1: causal agent of apple blotch.</title>
        <authorList>
            <person name="Cheng Q."/>
        </authorList>
    </citation>
    <scope>NUCLEOTIDE SEQUENCE [LARGE SCALE GENOMIC DNA]</scope>
    <source>
        <strain evidence="4 5">NL1</strain>
    </source>
</reference>
<feature type="compositionally biased region" description="Low complexity" evidence="1">
    <location>
        <begin position="137"/>
        <end position="167"/>
    </location>
</feature>
<proteinExistence type="predicted"/>
<evidence type="ECO:0000256" key="3">
    <source>
        <dbReference type="SAM" id="SignalP"/>
    </source>
</evidence>
<keyword evidence="5" id="KW-1185">Reference proteome</keyword>
<keyword evidence="3" id="KW-0732">Signal</keyword>
<feature type="compositionally biased region" description="Basic and acidic residues" evidence="1">
    <location>
        <begin position="334"/>
        <end position="348"/>
    </location>
</feature>
<feature type="transmembrane region" description="Helical" evidence="2">
    <location>
        <begin position="210"/>
        <end position="231"/>
    </location>
</feature>
<evidence type="ECO:0000256" key="2">
    <source>
        <dbReference type="SAM" id="Phobius"/>
    </source>
</evidence>
<evidence type="ECO:0000313" key="4">
    <source>
        <dbReference type="EMBL" id="OWP03248.1"/>
    </source>
</evidence>
<evidence type="ECO:0000256" key="1">
    <source>
        <dbReference type="SAM" id="MobiDB-lite"/>
    </source>
</evidence>
<accession>A0A218Z5H9</accession>
<feature type="region of interest" description="Disordered" evidence="1">
    <location>
        <begin position="137"/>
        <end position="204"/>
    </location>
</feature>